<organism evidence="1">
    <name type="scientific">Anguilla anguilla</name>
    <name type="common">European freshwater eel</name>
    <name type="synonym">Muraena anguilla</name>
    <dbReference type="NCBI Taxonomy" id="7936"/>
    <lineage>
        <taxon>Eukaryota</taxon>
        <taxon>Metazoa</taxon>
        <taxon>Chordata</taxon>
        <taxon>Craniata</taxon>
        <taxon>Vertebrata</taxon>
        <taxon>Euteleostomi</taxon>
        <taxon>Actinopterygii</taxon>
        <taxon>Neopterygii</taxon>
        <taxon>Teleostei</taxon>
        <taxon>Anguilliformes</taxon>
        <taxon>Anguillidae</taxon>
        <taxon>Anguilla</taxon>
    </lineage>
</organism>
<dbReference type="EMBL" id="GBXM01002140">
    <property type="protein sequence ID" value="JAI06438.1"/>
    <property type="molecule type" value="Transcribed_RNA"/>
</dbReference>
<dbReference type="AlphaFoldDB" id="A0A0E9XUN9"/>
<protein>
    <submittedName>
        <fullName evidence="1">Uncharacterized protein</fullName>
    </submittedName>
</protein>
<proteinExistence type="predicted"/>
<sequence>MCVGILAWLTFRQQSRASSPRVTLELQSRKKMLTQNAMPVAMVVLCWC</sequence>
<name>A0A0E9XUN9_ANGAN</name>
<accession>A0A0E9XUN9</accession>
<reference evidence="1" key="1">
    <citation type="submission" date="2014-11" db="EMBL/GenBank/DDBJ databases">
        <authorList>
            <person name="Amaro Gonzalez C."/>
        </authorList>
    </citation>
    <scope>NUCLEOTIDE SEQUENCE</scope>
</reference>
<reference evidence="1" key="2">
    <citation type="journal article" date="2015" name="Fish Shellfish Immunol.">
        <title>Early steps in the European eel (Anguilla anguilla)-Vibrio vulnificus interaction in the gills: Role of the RtxA13 toxin.</title>
        <authorList>
            <person name="Callol A."/>
            <person name="Pajuelo D."/>
            <person name="Ebbesson L."/>
            <person name="Teles M."/>
            <person name="MacKenzie S."/>
            <person name="Amaro C."/>
        </authorList>
    </citation>
    <scope>NUCLEOTIDE SEQUENCE</scope>
</reference>
<evidence type="ECO:0000313" key="1">
    <source>
        <dbReference type="EMBL" id="JAI06438.1"/>
    </source>
</evidence>